<evidence type="ECO:0000313" key="7">
    <source>
        <dbReference type="EMBL" id="CAD7224648.1"/>
    </source>
</evidence>
<feature type="compositionally biased region" description="Pro residues" evidence="5">
    <location>
        <begin position="339"/>
        <end position="358"/>
    </location>
</feature>
<dbReference type="InterPro" id="IPR035952">
    <property type="entry name" value="Rhomboid-like_sf"/>
</dbReference>
<keyword evidence="2 6" id="KW-0812">Transmembrane</keyword>
<dbReference type="EMBL" id="OB660411">
    <property type="protein sequence ID" value="CAD7224648.1"/>
    <property type="molecule type" value="Genomic_DNA"/>
</dbReference>
<dbReference type="GO" id="GO:0016020">
    <property type="term" value="C:membrane"/>
    <property type="evidence" value="ECO:0007669"/>
    <property type="project" value="UniProtKB-SubCell"/>
</dbReference>
<feature type="transmembrane region" description="Helical" evidence="6">
    <location>
        <begin position="20"/>
        <end position="42"/>
    </location>
</feature>
<dbReference type="Gene3D" id="1.20.1540.10">
    <property type="entry name" value="Rhomboid-like"/>
    <property type="match status" value="1"/>
</dbReference>
<feature type="transmembrane region" description="Helical" evidence="6">
    <location>
        <begin position="189"/>
        <end position="206"/>
    </location>
</feature>
<gene>
    <name evidence="7" type="ORF">CTOB1V02_LOCUS2603</name>
</gene>
<proteinExistence type="predicted"/>
<dbReference type="SUPFAM" id="SSF144091">
    <property type="entry name" value="Rhomboid-like"/>
    <property type="match status" value="1"/>
</dbReference>
<dbReference type="GO" id="GO:0005794">
    <property type="term" value="C:Golgi apparatus"/>
    <property type="evidence" value="ECO:0007669"/>
    <property type="project" value="TreeGrafter"/>
</dbReference>
<feature type="transmembrane region" description="Helical" evidence="6">
    <location>
        <begin position="103"/>
        <end position="124"/>
    </location>
</feature>
<evidence type="ECO:0000256" key="4">
    <source>
        <dbReference type="ARBA" id="ARBA00023136"/>
    </source>
</evidence>
<dbReference type="GO" id="GO:0006890">
    <property type="term" value="P:retrograde vesicle-mediated transport, Golgi to endoplasmic reticulum"/>
    <property type="evidence" value="ECO:0007669"/>
    <property type="project" value="InterPro"/>
</dbReference>
<dbReference type="OrthoDB" id="73612at2759"/>
<sequence length="367" mass="40453">MGLTIRKMMVAMVPQLQALWTNTTLFIRTLCCIILVGYALSFSESLQDALTMKPGRFMPPFFHIWTIFTSFLIELHWWEVLLDIVTLVLCGKLIEPLWGSVEFSLFLLVVNVPSTIITLILYIFMYLTSGPSEDYLYTPVIHGMSASIAGIFVAVKQMMPDSVIARLPWTKVTNRYGSLMKDGPTGPNLPLLVLLLSILLYLVGIFEGTHPLLYGLGTVCGWTYLRFYQLHPGSGSRGDLADTFSFASFFPNVLQPAIAAVSNSIFSCFVAVGECVSVIDRSRDTTSLRLPPSRFLCRALPQKPEKLNEGGKKIPDSQKALKVLNARMGGSRQAHVPSPHLPSPPMSPSPPAPSPPPSETAVLIDHV</sequence>
<organism evidence="7">
    <name type="scientific">Cyprideis torosa</name>
    <dbReference type="NCBI Taxonomy" id="163714"/>
    <lineage>
        <taxon>Eukaryota</taxon>
        <taxon>Metazoa</taxon>
        <taxon>Ecdysozoa</taxon>
        <taxon>Arthropoda</taxon>
        <taxon>Crustacea</taxon>
        <taxon>Oligostraca</taxon>
        <taxon>Ostracoda</taxon>
        <taxon>Podocopa</taxon>
        <taxon>Podocopida</taxon>
        <taxon>Cytherocopina</taxon>
        <taxon>Cytheroidea</taxon>
        <taxon>Cytherideidae</taxon>
        <taxon>Cyprideis</taxon>
    </lineage>
</organism>
<dbReference type="Pfam" id="PF08551">
    <property type="entry name" value="DUF1751"/>
    <property type="match status" value="1"/>
</dbReference>
<comment type="subcellular location">
    <subcellularLocation>
        <location evidence="1">Membrane</location>
        <topology evidence="1">Multi-pass membrane protein</topology>
    </subcellularLocation>
</comment>
<feature type="region of interest" description="Disordered" evidence="5">
    <location>
        <begin position="326"/>
        <end position="367"/>
    </location>
</feature>
<dbReference type="PANTHER" id="PTHR13377:SF3">
    <property type="entry name" value="TRANSMEMBRANE PROTEIN 115"/>
    <property type="match status" value="1"/>
</dbReference>
<feature type="transmembrane region" description="Helical" evidence="6">
    <location>
        <begin position="136"/>
        <end position="155"/>
    </location>
</feature>
<evidence type="ECO:0000256" key="1">
    <source>
        <dbReference type="ARBA" id="ARBA00004141"/>
    </source>
</evidence>
<evidence type="ECO:0000256" key="5">
    <source>
        <dbReference type="SAM" id="MobiDB-lite"/>
    </source>
</evidence>
<dbReference type="InterPro" id="IPR013861">
    <property type="entry name" value="TMEM115/Pdh1/Rbl19"/>
</dbReference>
<dbReference type="PANTHER" id="PTHR13377">
    <property type="entry name" value="PLACENTAL PROTEIN 6"/>
    <property type="match status" value="1"/>
</dbReference>
<evidence type="ECO:0000256" key="3">
    <source>
        <dbReference type="ARBA" id="ARBA00022989"/>
    </source>
</evidence>
<reference evidence="7" key="1">
    <citation type="submission" date="2020-11" db="EMBL/GenBank/DDBJ databases">
        <authorList>
            <person name="Tran Van P."/>
        </authorList>
    </citation>
    <scope>NUCLEOTIDE SEQUENCE</scope>
</reference>
<feature type="transmembrane region" description="Helical" evidence="6">
    <location>
        <begin position="62"/>
        <end position="91"/>
    </location>
</feature>
<keyword evidence="3 6" id="KW-1133">Transmembrane helix</keyword>
<dbReference type="AlphaFoldDB" id="A0A7R8ZMC6"/>
<name>A0A7R8ZMC6_9CRUS</name>
<dbReference type="FunFam" id="1.20.1540.10:FF:000004">
    <property type="entry name" value="Transmembrane protein 115"/>
    <property type="match status" value="1"/>
</dbReference>
<protein>
    <submittedName>
        <fullName evidence="7">Uncharacterized protein</fullName>
    </submittedName>
</protein>
<evidence type="ECO:0000256" key="6">
    <source>
        <dbReference type="SAM" id="Phobius"/>
    </source>
</evidence>
<keyword evidence="4 6" id="KW-0472">Membrane</keyword>
<accession>A0A7R8ZMC6</accession>
<dbReference type="SMART" id="SM01160">
    <property type="entry name" value="DUF1751"/>
    <property type="match status" value="1"/>
</dbReference>
<evidence type="ECO:0000256" key="2">
    <source>
        <dbReference type="ARBA" id="ARBA00022692"/>
    </source>
</evidence>